<feature type="compositionally biased region" description="Basic and acidic residues" evidence="1">
    <location>
        <begin position="89"/>
        <end position="102"/>
    </location>
</feature>
<sequence length="109" mass="12600">MSNVEAEMVMGKREPTFQRIQILDTDEPTLLLGRIFMQKLGSVEFDFKRGRIKLWKYWTDIENTVEGITPLTRAQIVKRDEELDECRKKSAGELLSPDRGDGQRAIVES</sequence>
<feature type="region of interest" description="Disordered" evidence="1">
    <location>
        <begin position="89"/>
        <end position="109"/>
    </location>
</feature>
<proteinExistence type="predicted"/>
<comment type="caution">
    <text evidence="2">The sequence shown here is derived from an EMBL/GenBank/DDBJ whole genome shotgun (WGS) entry which is preliminary data.</text>
</comment>
<organism evidence="2 3">
    <name type="scientific">Oopsacas minuta</name>
    <dbReference type="NCBI Taxonomy" id="111878"/>
    <lineage>
        <taxon>Eukaryota</taxon>
        <taxon>Metazoa</taxon>
        <taxon>Porifera</taxon>
        <taxon>Hexactinellida</taxon>
        <taxon>Hexasterophora</taxon>
        <taxon>Lyssacinosida</taxon>
        <taxon>Leucopsacidae</taxon>
        <taxon>Oopsacas</taxon>
    </lineage>
</organism>
<evidence type="ECO:0000313" key="3">
    <source>
        <dbReference type="Proteomes" id="UP001165289"/>
    </source>
</evidence>
<gene>
    <name evidence="2" type="ORF">LOD99_5461</name>
</gene>
<name>A0AAV7JRX4_9METZ</name>
<reference evidence="2 3" key="1">
    <citation type="journal article" date="2023" name="BMC Biol.">
        <title>The compact genome of the sponge Oopsacas minuta (Hexactinellida) is lacking key metazoan core genes.</title>
        <authorList>
            <person name="Santini S."/>
            <person name="Schenkelaars Q."/>
            <person name="Jourda C."/>
            <person name="Duchesne M."/>
            <person name="Belahbib H."/>
            <person name="Rocher C."/>
            <person name="Selva M."/>
            <person name="Riesgo A."/>
            <person name="Vervoort M."/>
            <person name="Leys S.P."/>
            <person name="Kodjabachian L."/>
            <person name="Le Bivic A."/>
            <person name="Borchiellini C."/>
            <person name="Claverie J.M."/>
            <person name="Renard E."/>
        </authorList>
    </citation>
    <scope>NUCLEOTIDE SEQUENCE [LARGE SCALE GENOMIC DNA]</scope>
    <source>
        <strain evidence="2">SPO-2</strain>
    </source>
</reference>
<dbReference type="EMBL" id="JAKMXF010000307">
    <property type="protein sequence ID" value="KAI6651110.1"/>
    <property type="molecule type" value="Genomic_DNA"/>
</dbReference>
<accession>A0AAV7JRX4</accession>
<dbReference type="AlphaFoldDB" id="A0AAV7JRX4"/>
<evidence type="ECO:0000256" key="1">
    <source>
        <dbReference type="SAM" id="MobiDB-lite"/>
    </source>
</evidence>
<evidence type="ECO:0000313" key="2">
    <source>
        <dbReference type="EMBL" id="KAI6651110.1"/>
    </source>
</evidence>
<keyword evidence="3" id="KW-1185">Reference proteome</keyword>
<dbReference type="Proteomes" id="UP001165289">
    <property type="component" value="Unassembled WGS sequence"/>
</dbReference>
<protein>
    <submittedName>
        <fullName evidence="2">Uncharacterized protein</fullName>
    </submittedName>
</protein>